<feature type="non-terminal residue" evidence="4">
    <location>
        <position position="386"/>
    </location>
</feature>
<feature type="compositionally biased region" description="Basic residues" evidence="2">
    <location>
        <begin position="339"/>
        <end position="357"/>
    </location>
</feature>
<accession>Q4S294</accession>
<keyword evidence="1" id="KW-0694">RNA-binding</keyword>
<dbReference type="Gene3D" id="3.30.70.330">
    <property type="match status" value="2"/>
</dbReference>
<protein>
    <submittedName>
        <fullName evidence="4">(spotted green pufferfish) hypothetical protein</fullName>
    </submittedName>
</protein>
<reference evidence="4" key="1">
    <citation type="journal article" date="2004" name="Nature">
        <title>Genome duplication in the teleost fish Tetraodon nigroviridis reveals the early vertebrate proto-karyotype.</title>
        <authorList>
            <person name="Jaillon O."/>
            <person name="Aury J.-M."/>
            <person name="Brunet F."/>
            <person name="Petit J.-L."/>
            <person name="Stange-Thomann N."/>
            <person name="Mauceli E."/>
            <person name="Bouneau L."/>
            <person name="Fischer C."/>
            <person name="Ozouf-Costaz C."/>
            <person name="Bernot A."/>
            <person name="Nicaud S."/>
            <person name="Jaffe D."/>
            <person name="Fisher S."/>
            <person name="Lutfalla G."/>
            <person name="Dossat C."/>
            <person name="Segurens B."/>
            <person name="Dasilva C."/>
            <person name="Salanoubat M."/>
            <person name="Levy M."/>
            <person name="Boudet N."/>
            <person name="Castellano S."/>
            <person name="Anthouard V."/>
            <person name="Jubin C."/>
            <person name="Castelli V."/>
            <person name="Katinka M."/>
            <person name="Vacherie B."/>
            <person name="Biemont C."/>
            <person name="Skalli Z."/>
            <person name="Cattolico L."/>
            <person name="Poulain J."/>
            <person name="De Berardinis V."/>
            <person name="Cruaud C."/>
            <person name="Duprat S."/>
            <person name="Brottier P."/>
            <person name="Coutanceau J.-P."/>
            <person name="Gouzy J."/>
            <person name="Parra G."/>
            <person name="Lardier G."/>
            <person name="Chapple C."/>
            <person name="McKernan K.J."/>
            <person name="McEwan P."/>
            <person name="Bosak S."/>
            <person name="Kellis M."/>
            <person name="Volff J.-N."/>
            <person name="Guigo R."/>
            <person name="Zody M.C."/>
            <person name="Mesirov J."/>
            <person name="Lindblad-Toh K."/>
            <person name="Birren B."/>
            <person name="Nusbaum C."/>
            <person name="Kahn D."/>
            <person name="Robinson-Rechavi M."/>
            <person name="Laudet V."/>
            <person name="Schachter V."/>
            <person name="Quetier F."/>
            <person name="Saurin W."/>
            <person name="Scarpelli C."/>
            <person name="Wincker P."/>
            <person name="Lander E.S."/>
            <person name="Weissenbach J."/>
            <person name="Roest Crollius H."/>
        </authorList>
    </citation>
    <scope>NUCLEOTIDE SEQUENCE [LARGE SCALE GENOMIC DNA]</scope>
</reference>
<name>Q4S294_TETNG</name>
<dbReference type="KEGG" id="tng:GSTEN00025199G001"/>
<evidence type="ECO:0000256" key="1">
    <source>
        <dbReference type="PROSITE-ProRule" id="PRU00176"/>
    </source>
</evidence>
<dbReference type="GO" id="GO:0003723">
    <property type="term" value="F:RNA binding"/>
    <property type="evidence" value="ECO:0007669"/>
    <property type="project" value="UniProtKB-UniRule"/>
</dbReference>
<evidence type="ECO:0000313" key="4">
    <source>
        <dbReference type="EMBL" id="CAG05238.1"/>
    </source>
</evidence>
<dbReference type="FunFam" id="3.30.70.330:FF:000084">
    <property type="entry name" value="Serine/arginine-rich splicing factor 11 isoform 1"/>
    <property type="match status" value="1"/>
</dbReference>
<dbReference type="InterPro" id="IPR035979">
    <property type="entry name" value="RBD_domain_sf"/>
</dbReference>
<dbReference type="GO" id="GO:0005654">
    <property type="term" value="C:nucleoplasm"/>
    <property type="evidence" value="ECO:0007669"/>
    <property type="project" value="TreeGrafter"/>
</dbReference>
<dbReference type="CDD" id="cd12519">
    <property type="entry name" value="RRM1_SREK1"/>
    <property type="match status" value="1"/>
</dbReference>
<proteinExistence type="predicted"/>
<feature type="region of interest" description="Disordered" evidence="2">
    <location>
        <begin position="311"/>
        <end position="386"/>
    </location>
</feature>
<dbReference type="OrthoDB" id="7763451at2759"/>
<dbReference type="SMART" id="SM00360">
    <property type="entry name" value="RRM"/>
    <property type="match status" value="2"/>
</dbReference>
<dbReference type="InterPro" id="IPR000504">
    <property type="entry name" value="RRM_dom"/>
</dbReference>
<evidence type="ECO:0000259" key="3">
    <source>
        <dbReference type="PROSITE" id="PS50102"/>
    </source>
</evidence>
<feature type="compositionally biased region" description="Basic and acidic residues" evidence="2">
    <location>
        <begin position="311"/>
        <end position="324"/>
    </location>
</feature>
<feature type="non-terminal residue" evidence="4">
    <location>
        <position position="1"/>
    </location>
</feature>
<feature type="domain" description="RRM" evidence="3">
    <location>
        <begin position="160"/>
        <end position="268"/>
    </location>
</feature>
<sequence length="386" mass="42848">GTNVVQVTNLSSAVSSEQMRTLFGFLGDIDELRLYPPDNAALSFSSKVCYIKYRDPSSVGVAQHLTNTVFIDRALIVVPCAEGKIPEEAKALSLLAPSTPVPSLIPGGGLLPIPASNPLQNLNLPIVNRMSAGLEIAASVPSQPPLMGNVDPTKVDEIRRTVYVGNLNSQVAKCQICGIRAEQRPRVEGQLMEGELDSFCLQTTTAEQLLEFFRQVGSVKFVRMAGDETQPTRFAFVEFSEQDSVARALTFNGVMFGDRPLKSVFNSEVKPALYDGLALGKVGCVFQDQSLQQCYRQTSRDDAAGCCQRAGERDEEGERSPVHDRRCHRARFGHDSHSSRHGHRRRSRSRDKRRSLSRTRDKRDRSISRKRSHKDEDRIKSKTKST</sequence>
<dbReference type="PANTHER" id="PTHR32343">
    <property type="entry name" value="SERINE/ARGININE-RICH SPLICING FACTOR"/>
    <property type="match status" value="1"/>
</dbReference>
<organism evidence="4">
    <name type="scientific">Tetraodon nigroviridis</name>
    <name type="common">Spotted green pufferfish</name>
    <name type="synonym">Chelonodon nigroviridis</name>
    <dbReference type="NCBI Taxonomy" id="99883"/>
    <lineage>
        <taxon>Eukaryota</taxon>
        <taxon>Metazoa</taxon>
        <taxon>Chordata</taxon>
        <taxon>Craniata</taxon>
        <taxon>Vertebrata</taxon>
        <taxon>Euteleostomi</taxon>
        <taxon>Actinopterygii</taxon>
        <taxon>Neopterygii</taxon>
        <taxon>Teleostei</taxon>
        <taxon>Neoteleostei</taxon>
        <taxon>Acanthomorphata</taxon>
        <taxon>Eupercaria</taxon>
        <taxon>Tetraodontiformes</taxon>
        <taxon>Tetradontoidea</taxon>
        <taxon>Tetraodontidae</taxon>
        <taxon>Tetraodon</taxon>
    </lineage>
</organism>
<reference evidence="4" key="2">
    <citation type="submission" date="2004-02" db="EMBL/GenBank/DDBJ databases">
        <authorList>
            <consortium name="Genoscope"/>
            <consortium name="Whitehead Institute Centre for Genome Research"/>
        </authorList>
    </citation>
    <scope>NUCLEOTIDE SEQUENCE</scope>
</reference>
<dbReference type="PANTHER" id="PTHR32343:SF71">
    <property type="entry name" value="SPLICING REGULATORY GLUTAMIC ACID AND LYSINE RICH PROTEIN 1"/>
    <property type="match status" value="1"/>
</dbReference>
<dbReference type="Pfam" id="PF00076">
    <property type="entry name" value="RRM_1"/>
    <property type="match status" value="1"/>
</dbReference>
<evidence type="ECO:0000256" key="2">
    <source>
        <dbReference type="SAM" id="MobiDB-lite"/>
    </source>
</evidence>
<dbReference type="PROSITE" id="PS50102">
    <property type="entry name" value="RRM"/>
    <property type="match status" value="1"/>
</dbReference>
<feature type="compositionally biased region" description="Basic and acidic residues" evidence="2">
    <location>
        <begin position="358"/>
        <end position="380"/>
    </location>
</feature>
<comment type="caution">
    <text evidence="4">The sequence shown here is derived from an EMBL/GenBank/DDBJ whole genome shotgun (WGS) entry which is preliminary data.</text>
</comment>
<dbReference type="InterPro" id="IPR012677">
    <property type="entry name" value="Nucleotide-bd_a/b_plait_sf"/>
</dbReference>
<dbReference type="SUPFAM" id="SSF54928">
    <property type="entry name" value="RNA-binding domain, RBD"/>
    <property type="match status" value="2"/>
</dbReference>
<gene>
    <name evidence="4" type="ORF">GSTENG00025199001</name>
</gene>
<dbReference type="EMBL" id="CAAE01014764">
    <property type="protein sequence ID" value="CAG05238.1"/>
    <property type="molecule type" value="Genomic_DNA"/>
</dbReference>
<dbReference type="AlphaFoldDB" id="Q4S294"/>